<name>A0A5B8MM46_9CHLO</name>
<reference evidence="3 4" key="1">
    <citation type="submission" date="2018-07" db="EMBL/GenBank/DDBJ databases">
        <title>The complete nuclear genome of the prasinophyte Chloropicon primus (CCMP1205).</title>
        <authorList>
            <person name="Pombert J.-F."/>
            <person name="Otis C."/>
            <person name="Turmel M."/>
            <person name="Lemieux C."/>
        </authorList>
    </citation>
    <scope>NUCLEOTIDE SEQUENCE [LARGE SCALE GENOMIC DNA]</scope>
    <source>
        <strain evidence="3 4">CCMP1205</strain>
    </source>
</reference>
<dbReference type="Pfam" id="PF09830">
    <property type="entry name" value="ATP_transf"/>
    <property type="match status" value="1"/>
</dbReference>
<dbReference type="Gene3D" id="3.30.428.70">
    <property type="match status" value="1"/>
</dbReference>
<dbReference type="EMBL" id="CP031037">
    <property type="protein sequence ID" value="QDZ20432.1"/>
    <property type="molecule type" value="Genomic_DNA"/>
</dbReference>
<dbReference type="InterPro" id="IPR043171">
    <property type="entry name" value="Ap4A_phos1/2-like"/>
</dbReference>
<evidence type="ECO:0000313" key="3">
    <source>
        <dbReference type="EMBL" id="QDZ20432.1"/>
    </source>
</evidence>
<dbReference type="GO" id="GO:0003877">
    <property type="term" value="F:ATP:ADP adenylyltransferase activity"/>
    <property type="evidence" value="ECO:0007669"/>
    <property type="project" value="InterPro"/>
</dbReference>
<dbReference type="GO" id="GO:0005524">
    <property type="term" value="F:ATP binding"/>
    <property type="evidence" value="ECO:0007669"/>
    <property type="project" value="InterPro"/>
</dbReference>
<dbReference type="InterPro" id="IPR036265">
    <property type="entry name" value="HIT-like_sf"/>
</dbReference>
<evidence type="ECO:0000313" key="4">
    <source>
        <dbReference type="Proteomes" id="UP000316726"/>
    </source>
</evidence>
<organism evidence="3 4">
    <name type="scientific">Chloropicon primus</name>
    <dbReference type="NCBI Taxonomy" id="1764295"/>
    <lineage>
        <taxon>Eukaryota</taxon>
        <taxon>Viridiplantae</taxon>
        <taxon>Chlorophyta</taxon>
        <taxon>Chloropicophyceae</taxon>
        <taxon>Chloropicales</taxon>
        <taxon>Chloropicaceae</taxon>
        <taxon>Chloropicon</taxon>
    </lineage>
</organism>
<feature type="domain" description="Ap4A phosphorylase 1/2 N-terminal" evidence="2">
    <location>
        <begin position="3"/>
        <end position="157"/>
    </location>
</feature>
<sequence length="281" mass="31217">MSLLASVERAVERARSAGALRFLPTKPVNHGRFILRVAESLRSKPKPKLERKPGGDQDPFDRKSLEKELVVCDLEGSGDDGGHTVLLNKFPVVDNHLLVVTQRFEPQDALRRVDYKAVFQVLSAFGEREGLAFYNCGPHSGMSQPHKHVQVVPLPSSIFKEEIEEAIGARDGGLCPVDGLPFACFACAVDLGTKSVEDVGSELERMYEEAKERIEFDSYNLLFTQKWWLLVPRSRDGFGPIGINAMGYAGTFLLRTQEEVDFVTGQEDPMSILTSTGFETQ</sequence>
<dbReference type="SUPFAM" id="SSF54197">
    <property type="entry name" value="HIT-like"/>
    <property type="match status" value="1"/>
</dbReference>
<feature type="domain" description="ATP adenylyltransferase C-terminal" evidence="1">
    <location>
        <begin position="179"/>
        <end position="279"/>
    </location>
</feature>
<gene>
    <name evidence="3" type="ORF">A3770_04p29500</name>
</gene>
<dbReference type="Proteomes" id="UP000316726">
    <property type="component" value="Chromosome 4"/>
</dbReference>
<dbReference type="PANTHER" id="PTHR38420">
    <property type="entry name" value="AP-4-A PHOSPHORYLASE II"/>
    <property type="match status" value="1"/>
</dbReference>
<dbReference type="PANTHER" id="PTHR38420:SF1">
    <property type="entry name" value="PUTATIVE (AFU_ORTHOLOGUE AFUA_5G14690)-RELATED"/>
    <property type="match status" value="1"/>
</dbReference>
<accession>A0A5B8MM46</accession>
<dbReference type="STRING" id="1764295.A0A5B8MM46"/>
<dbReference type="AlphaFoldDB" id="A0A5B8MM46"/>
<evidence type="ECO:0000259" key="2">
    <source>
        <dbReference type="Pfam" id="PF19327"/>
    </source>
</evidence>
<proteinExistence type="predicted"/>
<dbReference type="InterPro" id="IPR009163">
    <property type="entry name" value="Ap4A_phos1/2"/>
</dbReference>
<dbReference type="OrthoDB" id="10267950at2759"/>
<dbReference type="InterPro" id="IPR045759">
    <property type="entry name" value="Ap4A_phos1/2_N"/>
</dbReference>
<protein>
    <submittedName>
        <fullName evidence="3">Uncharacterized protein</fullName>
    </submittedName>
</protein>
<keyword evidence="4" id="KW-1185">Reference proteome</keyword>
<dbReference type="InterPro" id="IPR019200">
    <property type="entry name" value="ATP_adenylylTrfase_C"/>
</dbReference>
<dbReference type="GO" id="GO:0009117">
    <property type="term" value="P:nucleotide metabolic process"/>
    <property type="evidence" value="ECO:0007669"/>
    <property type="project" value="InterPro"/>
</dbReference>
<evidence type="ECO:0000259" key="1">
    <source>
        <dbReference type="Pfam" id="PF09830"/>
    </source>
</evidence>
<dbReference type="Pfam" id="PF19327">
    <property type="entry name" value="Ap4A_phos_N"/>
    <property type="match status" value="1"/>
</dbReference>